<dbReference type="PANTHER" id="PTHR47972:SF45">
    <property type="entry name" value="PROTEIN CLARET SEGREGATIONAL"/>
    <property type="match status" value="1"/>
</dbReference>
<evidence type="ECO:0000256" key="4">
    <source>
        <dbReference type="ARBA" id="ARBA00022840"/>
    </source>
</evidence>
<evidence type="ECO:0000256" key="5">
    <source>
        <dbReference type="ARBA" id="ARBA00023175"/>
    </source>
</evidence>
<dbReference type="Gene3D" id="3.40.850.10">
    <property type="entry name" value="Kinesin motor domain"/>
    <property type="match status" value="1"/>
</dbReference>
<keyword evidence="4 6" id="KW-0067">ATP-binding</keyword>
<gene>
    <name evidence="11" type="ORF">PAPYR_725</name>
</gene>
<dbReference type="Pfam" id="PF16796">
    <property type="entry name" value="Microtub_bd"/>
    <property type="match status" value="1"/>
</dbReference>
<feature type="region of interest" description="Disordered" evidence="9">
    <location>
        <begin position="1"/>
        <end position="226"/>
    </location>
</feature>
<evidence type="ECO:0000313" key="12">
    <source>
        <dbReference type="Proteomes" id="UP001141327"/>
    </source>
</evidence>
<evidence type="ECO:0000256" key="8">
    <source>
        <dbReference type="SAM" id="Coils"/>
    </source>
</evidence>
<dbReference type="PROSITE" id="PS50067">
    <property type="entry name" value="KINESIN_MOTOR_2"/>
    <property type="match status" value="1"/>
</dbReference>
<feature type="compositionally biased region" description="Polar residues" evidence="9">
    <location>
        <begin position="121"/>
        <end position="136"/>
    </location>
</feature>
<proteinExistence type="inferred from homology"/>
<evidence type="ECO:0000256" key="3">
    <source>
        <dbReference type="ARBA" id="ARBA00022741"/>
    </source>
</evidence>
<dbReference type="SUPFAM" id="SSF52540">
    <property type="entry name" value="P-loop containing nucleoside triphosphate hydrolases"/>
    <property type="match status" value="2"/>
</dbReference>
<organism evidence="11 12">
    <name type="scientific">Paratrimastix pyriformis</name>
    <dbReference type="NCBI Taxonomy" id="342808"/>
    <lineage>
        <taxon>Eukaryota</taxon>
        <taxon>Metamonada</taxon>
        <taxon>Preaxostyla</taxon>
        <taxon>Paratrimastigidae</taxon>
        <taxon>Paratrimastix</taxon>
    </lineage>
</organism>
<keyword evidence="2 7" id="KW-0493">Microtubule</keyword>
<dbReference type="PRINTS" id="PR00380">
    <property type="entry name" value="KINESINHEAVY"/>
</dbReference>
<dbReference type="Proteomes" id="UP001141327">
    <property type="component" value="Unassembled WGS sequence"/>
</dbReference>
<protein>
    <recommendedName>
        <fullName evidence="7">Kinesin-like protein</fullName>
    </recommendedName>
</protein>
<feature type="binding site" evidence="6">
    <location>
        <begin position="519"/>
        <end position="526"/>
    </location>
    <ligand>
        <name>ATP</name>
        <dbReference type="ChEBI" id="CHEBI:30616"/>
    </ligand>
</feature>
<keyword evidence="8" id="KW-0175">Coiled coil</keyword>
<dbReference type="InterPro" id="IPR031852">
    <property type="entry name" value="Vik1/Cik1_MT-bd"/>
</dbReference>
<dbReference type="SMART" id="SM00129">
    <property type="entry name" value="KISc"/>
    <property type="match status" value="1"/>
</dbReference>
<feature type="domain" description="Kinesin motor" evidence="10">
    <location>
        <begin position="435"/>
        <end position="792"/>
    </location>
</feature>
<evidence type="ECO:0000256" key="7">
    <source>
        <dbReference type="RuleBase" id="RU000394"/>
    </source>
</evidence>
<accession>A0ABQ8UVW2</accession>
<comment type="similarity">
    <text evidence="1">Belongs to the TRAFAC class myosin-kinesin ATPase superfamily. Kinesin family. KIN-14 subfamily.</text>
</comment>
<comment type="caution">
    <text evidence="11">The sequence shown here is derived from an EMBL/GenBank/DDBJ whole genome shotgun (WGS) entry which is preliminary data.</text>
</comment>
<reference evidence="11" key="1">
    <citation type="journal article" date="2022" name="bioRxiv">
        <title>Genomics of Preaxostyla Flagellates Illuminates Evolutionary Transitions and the Path Towards Mitochondrial Loss.</title>
        <authorList>
            <person name="Novak L.V.F."/>
            <person name="Treitli S.C."/>
            <person name="Pyrih J."/>
            <person name="Halakuc P."/>
            <person name="Pipaliya S.V."/>
            <person name="Vacek V."/>
            <person name="Brzon O."/>
            <person name="Soukal P."/>
            <person name="Eme L."/>
            <person name="Dacks J.B."/>
            <person name="Karnkowska A."/>
            <person name="Elias M."/>
            <person name="Hampl V."/>
        </authorList>
    </citation>
    <scope>NUCLEOTIDE SEQUENCE</scope>
    <source>
        <strain evidence="11">RCP-MX</strain>
    </source>
</reference>
<feature type="compositionally biased region" description="Low complexity" evidence="9">
    <location>
        <begin position="137"/>
        <end position="189"/>
    </location>
</feature>
<keyword evidence="12" id="KW-1185">Reference proteome</keyword>
<feature type="compositionally biased region" description="Polar residues" evidence="9">
    <location>
        <begin position="197"/>
        <end position="212"/>
    </location>
</feature>
<sequence length="806" mass="86255">MSVLETPSSKLRAPKVFASAIRRKSPGPEDSVYDPSFPEVPSTPRDSQMALPDYSQTDGAFRVHHSTSPSAAQEIAKELAPPTPNAMKAPKARKPGVLAQKRTAAVNPTATPITRKAPRVSLSSTPSTTARRNSGGSVSSLRSSSSSLSSLSSLSTRSSLSSSVTRPTASSTARSTTATALRTASVRRVGVPGVPATATTRRTVGKPLSQTPGPRGTRPLWDRKGRLEDERKQKALEAQARATSASLTEAAQRQAALAARVEELESLLSEAKAQLAGEREARQQLQKTADDAVREIRDLKGEVATQRDLVARGHQEEERLQGELRSAAEQLTRSEAAHGATRQTLAECQLCRDQLRAQVADLQIQGAGPRAHGSSVWALPGGQLICLIIAPGACVGAGLQVAQRDRLIAEYEAKMRADEQKRRAMHNTIQELKGNIRVYCRVRPPLRNEAQQCALGFPADCDNMQLELVDEDHGRPKKFNFTFDKVFPPTASQGMLFEEVAPLVQSALDGYQVCIFAYGQTGSGKTNGTACLTLHTVVVPASAFGDGCPLGQTYTMQGAALEDPTSEGRGVIPRAVEQIFRTKGDLERQGWAYTLTASFVEIYNETLRDLLVPPAASPRKLEIHHEGDDVTVPDLTAVPVTAVATVFELIGRANAARATAATMCNEQSSRSHSVFILRITGRNAAASQTLHGVLNLVDLAGSERLAQSGATGDRLKETQAINKSLAALGDVIMARANGQAHIPLRNSKLTTLLQPALAGDAKCLMLSALSPLATSIGETLCTLRFADKASNAQPVRKPKRKMELSL</sequence>
<dbReference type="InterPro" id="IPR027640">
    <property type="entry name" value="Kinesin-like_fam"/>
</dbReference>
<feature type="coiled-coil region" evidence="8">
    <location>
        <begin position="247"/>
        <end position="337"/>
    </location>
</feature>
<dbReference type="InterPro" id="IPR001752">
    <property type="entry name" value="Kinesin_motor_dom"/>
</dbReference>
<evidence type="ECO:0000256" key="2">
    <source>
        <dbReference type="ARBA" id="ARBA00022701"/>
    </source>
</evidence>
<dbReference type="PANTHER" id="PTHR47972">
    <property type="entry name" value="KINESIN-LIKE PROTEIN KLP-3"/>
    <property type="match status" value="1"/>
</dbReference>
<keyword evidence="5 6" id="KW-0505">Motor protein</keyword>
<dbReference type="InterPro" id="IPR019821">
    <property type="entry name" value="Kinesin_motor_CS"/>
</dbReference>
<evidence type="ECO:0000259" key="10">
    <source>
        <dbReference type="PROSITE" id="PS50067"/>
    </source>
</evidence>
<keyword evidence="3 6" id="KW-0547">Nucleotide-binding</keyword>
<evidence type="ECO:0000256" key="6">
    <source>
        <dbReference type="PROSITE-ProRule" id="PRU00283"/>
    </source>
</evidence>
<dbReference type="PROSITE" id="PS00411">
    <property type="entry name" value="KINESIN_MOTOR_1"/>
    <property type="match status" value="1"/>
</dbReference>
<name>A0ABQ8UVW2_9EUKA</name>
<dbReference type="EMBL" id="JAPMOS010000002">
    <property type="protein sequence ID" value="KAJ4462712.1"/>
    <property type="molecule type" value="Genomic_DNA"/>
</dbReference>
<evidence type="ECO:0000256" key="9">
    <source>
        <dbReference type="SAM" id="MobiDB-lite"/>
    </source>
</evidence>
<dbReference type="Pfam" id="PF00225">
    <property type="entry name" value="Kinesin"/>
    <property type="match status" value="1"/>
</dbReference>
<evidence type="ECO:0000256" key="1">
    <source>
        <dbReference type="ARBA" id="ARBA00010899"/>
    </source>
</evidence>
<dbReference type="InterPro" id="IPR036961">
    <property type="entry name" value="Kinesin_motor_dom_sf"/>
</dbReference>
<dbReference type="InterPro" id="IPR027417">
    <property type="entry name" value="P-loop_NTPase"/>
</dbReference>
<evidence type="ECO:0000313" key="11">
    <source>
        <dbReference type="EMBL" id="KAJ4462712.1"/>
    </source>
</evidence>